<dbReference type="FunFam" id="2.40.10.10:FF:000036">
    <property type="entry name" value="Trypsin beta"/>
    <property type="match status" value="1"/>
</dbReference>
<evidence type="ECO:0000256" key="2">
    <source>
        <dbReference type="ARBA" id="ARBA00022801"/>
    </source>
</evidence>
<dbReference type="InterPro" id="IPR043504">
    <property type="entry name" value="Peptidase_S1_PA_chymotrypsin"/>
</dbReference>
<dbReference type="PROSITE" id="PS50240">
    <property type="entry name" value="TRYPSIN_DOM"/>
    <property type="match status" value="1"/>
</dbReference>
<comment type="caution">
    <text evidence="7">The sequence shown here is derived from an EMBL/GenBank/DDBJ whole genome shotgun (WGS) entry which is preliminary data.</text>
</comment>
<reference evidence="7" key="1">
    <citation type="thesis" date="2020" institute="ProQuest LLC" country="789 East Eisenhower Parkway, Ann Arbor, MI, USA">
        <title>Comparative Genomics and Chromosome Evolution.</title>
        <authorList>
            <person name="Mudd A.B."/>
        </authorList>
    </citation>
    <scope>NUCLEOTIDE SEQUENCE</scope>
    <source>
        <strain evidence="7">237g6f4</strain>
        <tissue evidence="7">Blood</tissue>
    </source>
</reference>
<evidence type="ECO:0000256" key="4">
    <source>
        <dbReference type="ARBA" id="ARBA00023157"/>
    </source>
</evidence>
<dbReference type="InterPro" id="IPR001314">
    <property type="entry name" value="Peptidase_S1A"/>
</dbReference>
<dbReference type="CDD" id="cd00190">
    <property type="entry name" value="Tryp_SPc"/>
    <property type="match status" value="1"/>
</dbReference>
<evidence type="ECO:0000256" key="1">
    <source>
        <dbReference type="ARBA" id="ARBA00022670"/>
    </source>
</evidence>
<dbReference type="AlphaFoldDB" id="A0AAV7DNZ4"/>
<dbReference type="Gene3D" id="2.40.10.10">
    <property type="entry name" value="Trypsin-like serine proteases"/>
    <property type="match status" value="2"/>
</dbReference>
<keyword evidence="1 5" id="KW-0645">Protease</keyword>
<keyword evidence="3 5" id="KW-0720">Serine protease</keyword>
<evidence type="ECO:0000259" key="6">
    <source>
        <dbReference type="PROSITE" id="PS50240"/>
    </source>
</evidence>
<dbReference type="PRINTS" id="PR00722">
    <property type="entry name" value="CHYMOTRYPSIN"/>
</dbReference>
<evidence type="ECO:0000256" key="5">
    <source>
        <dbReference type="RuleBase" id="RU363034"/>
    </source>
</evidence>
<dbReference type="SUPFAM" id="SSF50494">
    <property type="entry name" value="Trypsin-like serine proteases"/>
    <property type="match status" value="1"/>
</dbReference>
<dbReference type="InterPro" id="IPR018114">
    <property type="entry name" value="TRYPSIN_HIS"/>
</dbReference>
<keyword evidence="2 5" id="KW-0378">Hydrolase</keyword>
<dbReference type="FunFam" id="2.40.10.10:FF:000005">
    <property type="entry name" value="Serine protease 37"/>
    <property type="match status" value="1"/>
</dbReference>
<protein>
    <recommendedName>
        <fullName evidence="6">Peptidase S1 domain-containing protein</fullName>
    </recommendedName>
</protein>
<dbReference type="Proteomes" id="UP000824782">
    <property type="component" value="Unassembled WGS sequence"/>
</dbReference>
<name>A0AAV7DNZ4_ENGPU</name>
<sequence>MAYIKIYSGKYEYICGGTLIDSKWVLTAAHCKLPESKVKILLGAHSSDENVKEQGRQRFHVSGIFGHPHYNNISMRNDILLMELNTMPKFGKFVHSLSLPETFEDIKPGTVCETAGWGWTGIMYADHLMEVNVTILDRKMCQRRLKNEVYITENMMCTEVGRAGQDTCGGDSGGPLICNGVFRGIVSLGTHPCGMPGGAAVYTRLTKEYINWIKDIIKHQP</sequence>
<feature type="domain" description="Peptidase S1" evidence="6">
    <location>
        <begin position="1"/>
        <end position="218"/>
    </location>
</feature>
<dbReference type="PROSITE" id="PS00134">
    <property type="entry name" value="TRYPSIN_HIS"/>
    <property type="match status" value="1"/>
</dbReference>
<accession>A0AAV7DNZ4</accession>
<dbReference type="InterPro" id="IPR001254">
    <property type="entry name" value="Trypsin_dom"/>
</dbReference>
<evidence type="ECO:0000256" key="3">
    <source>
        <dbReference type="ARBA" id="ARBA00022825"/>
    </source>
</evidence>
<organism evidence="7 8">
    <name type="scientific">Engystomops pustulosus</name>
    <name type="common">Tungara frog</name>
    <name type="synonym">Physalaemus pustulosus</name>
    <dbReference type="NCBI Taxonomy" id="76066"/>
    <lineage>
        <taxon>Eukaryota</taxon>
        <taxon>Metazoa</taxon>
        <taxon>Chordata</taxon>
        <taxon>Craniata</taxon>
        <taxon>Vertebrata</taxon>
        <taxon>Euteleostomi</taxon>
        <taxon>Amphibia</taxon>
        <taxon>Batrachia</taxon>
        <taxon>Anura</taxon>
        <taxon>Neobatrachia</taxon>
        <taxon>Hyloidea</taxon>
        <taxon>Leptodactylidae</taxon>
        <taxon>Leiuperinae</taxon>
        <taxon>Engystomops</taxon>
    </lineage>
</organism>
<dbReference type="InterPro" id="IPR009003">
    <property type="entry name" value="Peptidase_S1_PA"/>
</dbReference>
<dbReference type="SMART" id="SM00020">
    <property type="entry name" value="Tryp_SPc"/>
    <property type="match status" value="1"/>
</dbReference>
<dbReference type="GO" id="GO:0004252">
    <property type="term" value="F:serine-type endopeptidase activity"/>
    <property type="evidence" value="ECO:0007669"/>
    <property type="project" value="InterPro"/>
</dbReference>
<proteinExistence type="predicted"/>
<dbReference type="GO" id="GO:0006508">
    <property type="term" value="P:proteolysis"/>
    <property type="evidence" value="ECO:0007669"/>
    <property type="project" value="UniProtKB-KW"/>
</dbReference>
<evidence type="ECO:0000313" key="7">
    <source>
        <dbReference type="EMBL" id="KAG8598924.1"/>
    </source>
</evidence>
<dbReference type="EMBL" id="WNYA01000001">
    <property type="protein sequence ID" value="KAG8598924.1"/>
    <property type="molecule type" value="Genomic_DNA"/>
</dbReference>
<evidence type="ECO:0000313" key="8">
    <source>
        <dbReference type="Proteomes" id="UP000824782"/>
    </source>
</evidence>
<gene>
    <name evidence="7" type="ORF">GDO81_002800</name>
</gene>
<dbReference type="PROSITE" id="PS00135">
    <property type="entry name" value="TRYPSIN_SER"/>
    <property type="match status" value="1"/>
</dbReference>
<keyword evidence="4" id="KW-1015">Disulfide bond</keyword>
<keyword evidence="8" id="KW-1185">Reference proteome</keyword>
<dbReference type="PANTHER" id="PTHR24271:SF52">
    <property type="entry name" value="GRANZYME K"/>
    <property type="match status" value="1"/>
</dbReference>
<dbReference type="PANTHER" id="PTHR24271">
    <property type="entry name" value="KALLIKREIN-RELATED"/>
    <property type="match status" value="1"/>
</dbReference>
<dbReference type="InterPro" id="IPR033116">
    <property type="entry name" value="TRYPSIN_SER"/>
</dbReference>
<dbReference type="Pfam" id="PF00089">
    <property type="entry name" value="Trypsin"/>
    <property type="match status" value="1"/>
</dbReference>